<feature type="region of interest" description="Disordered" evidence="1">
    <location>
        <begin position="387"/>
        <end position="414"/>
    </location>
</feature>
<evidence type="ECO:0000313" key="3">
    <source>
        <dbReference type="Proteomes" id="UP001150907"/>
    </source>
</evidence>
<protein>
    <submittedName>
        <fullName evidence="2">Uncharacterized protein</fullName>
    </submittedName>
</protein>
<evidence type="ECO:0000313" key="2">
    <source>
        <dbReference type="EMBL" id="KAJ2005438.1"/>
    </source>
</evidence>
<dbReference type="Proteomes" id="UP001150907">
    <property type="component" value="Unassembled WGS sequence"/>
</dbReference>
<comment type="caution">
    <text evidence="2">The sequence shown here is derived from an EMBL/GenBank/DDBJ whole genome shotgun (WGS) entry which is preliminary data.</text>
</comment>
<dbReference type="OrthoDB" id="5599887at2759"/>
<reference evidence="2" key="1">
    <citation type="submission" date="2022-07" db="EMBL/GenBank/DDBJ databases">
        <title>Phylogenomic reconstructions and comparative analyses of Kickxellomycotina fungi.</title>
        <authorList>
            <person name="Reynolds N.K."/>
            <person name="Stajich J.E."/>
            <person name="Barry K."/>
            <person name="Grigoriev I.V."/>
            <person name="Crous P."/>
            <person name="Smith M.E."/>
        </authorList>
    </citation>
    <scope>NUCLEOTIDE SEQUENCE</scope>
    <source>
        <strain evidence="2">IMI 214461</strain>
    </source>
</reference>
<dbReference type="AlphaFoldDB" id="A0A9W8BLC5"/>
<name>A0A9W8BLC5_9FUNG</name>
<feature type="compositionally biased region" description="Low complexity" evidence="1">
    <location>
        <begin position="401"/>
        <end position="412"/>
    </location>
</feature>
<proteinExistence type="predicted"/>
<sequence>MSGFHNDIFNRRSSSAFMGGEFASPAMPRPLFGDGAGGCRPQSSEHRHFAYVAGCEICEECVCRGVDIRRHEHRMARGCNNGFSARTEESATSSAFGNGRVQSRTATTMQGDAGFGFAHAESEMRRMSAAPADFFSRPFANNCPPPVQHNNRMRLCEDNVAQVFEAQHHMMHGHRQAQMHADARDHFAGATASHCRPLFADDGCYGAAARCEREEEDEVKVTTTTTTTTTTKVLPCEPAVCHTRCEPATVPVRCATPPPPPPPPVIVVPVHDHHHVTVIPVGVKPEGAVIKPAEACCTWCKFLPCLSCPKPTNANARFKKRNFRLFPEYEFLADDLAVPRPTEYFPEHTHVASRADFRVNIPKVTDIAQRVYVDFIGDQMLVSGEHGRPLPVPRAAGQHLSPPTVRSSTRSSMASLPEKHMARDLPHGVARVFAKNFFVPRDTYDRDRAQVFIKPNGKLKIVVPALEP</sequence>
<dbReference type="EMBL" id="JANBQF010000101">
    <property type="protein sequence ID" value="KAJ2005438.1"/>
    <property type="molecule type" value="Genomic_DNA"/>
</dbReference>
<organism evidence="2 3">
    <name type="scientific">Coemansia thaxteri</name>
    <dbReference type="NCBI Taxonomy" id="2663907"/>
    <lineage>
        <taxon>Eukaryota</taxon>
        <taxon>Fungi</taxon>
        <taxon>Fungi incertae sedis</taxon>
        <taxon>Zoopagomycota</taxon>
        <taxon>Kickxellomycotina</taxon>
        <taxon>Kickxellomycetes</taxon>
        <taxon>Kickxellales</taxon>
        <taxon>Kickxellaceae</taxon>
        <taxon>Coemansia</taxon>
    </lineage>
</organism>
<evidence type="ECO:0000256" key="1">
    <source>
        <dbReference type="SAM" id="MobiDB-lite"/>
    </source>
</evidence>
<accession>A0A9W8BLC5</accession>
<gene>
    <name evidence="2" type="ORF">H4R26_001951</name>
</gene>
<keyword evidence="3" id="KW-1185">Reference proteome</keyword>